<protein>
    <recommendedName>
        <fullName evidence="3">UDP-N-acetylglucosamine diphosphorylase</fullName>
        <ecNumber evidence="3">2.7.7.23</ecNumber>
    </recommendedName>
</protein>
<dbReference type="PANTHER" id="PTHR11952:SF2">
    <property type="entry name" value="LD24639P"/>
    <property type="match status" value="1"/>
</dbReference>
<dbReference type="SUPFAM" id="SSF53448">
    <property type="entry name" value="Nucleotide-diphospho-sugar transferases"/>
    <property type="match status" value="1"/>
</dbReference>
<dbReference type="PANTHER" id="PTHR11952">
    <property type="entry name" value="UDP- GLUCOSE PYROPHOSPHORYLASE"/>
    <property type="match status" value="1"/>
</dbReference>
<dbReference type="Gene3D" id="3.90.550.10">
    <property type="entry name" value="Spore Coat Polysaccharide Biosynthesis Protein SpsA, Chain A"/>
    <property type="match status" value="1"/>
</dbReference>
<keyword evidence="4" id="KW-0808">Transferase</keyword>
<evidence type="ECO:0000313" key="7">
    <source>
        <dbReference type="EMBL" id="GAU88009.1"/>
    </source>
</evidence>
<dbReference type="CDD" id="cd04193">
    <property type="entry name" value="UDPGlcNAc_PPase"/>
    <property type="match status" value="1"/>
</dbReference>
<dbReference type="InterPro" id="IPR029044">
    <property type="entry name" value="Nucleotide-diphossugar_trans"/>
</dbReference>
<dbReference type="OrthoDB" id="532420at2759"/>
<evidence type="ECO:0000256" key="5">
    <source>
        <dbReference type="ARBA" id="ARBA00022695"/>
    </source>
</evidence>
<keyword evidence="5" id="KW-0548">Nucleotidyltransferase</keyword>
<dbReference type="EC" id="2.7.7.23" evidence="3"/>
<evidence type="ECO:0000313" key="8">
    <source>
        <dbReference type="Proteomes" id="UP000186922"/>
    </source>
</evidence>
<evidence type="ECO:0000256" key="4">
    <source>
        <dbReference type="ARBA" id="ARBA00022679"/>
    </source>
</evidence>
<evidence type="ECO:0000256" key="3">
    <source>
        <dbReference type="ARBA" id="ARBA00012457"/>
    </source>
</evidence>
<comment type="caution">
    <text evidence="7">The sequence shown here is derived from an EMBL/GenBank/DDBJ whole genome shotgun (WGS) entry which is preliminary data.</text>
</comment>
<dbReference type="GO" id="GO:0003977">
    <property type="term" value="F:UDP-N-acetylglucosamine diphosphorylase activity"/>
    <property type="evidence" value="ECO:0007669"/>
    <property type="project" value="UniProtKB-EC"/>
</dbReference>
<dbReference type="AlphaFoldDB" id="A0A1D1UDZ5"/>
<dbReference type="InterPro" id="IPR039741">
    <property type="entry name" value="UDP-sugar_pyrophosphorylase"/>
</dbReference>
<evidence type="ECO:0000256" key="1">
    <source>
        <dbReference type="ARBA" id="ARBA00005208"/>
    </source>
</evidence>
<sequence>MHADLAGLRQHLTASKQDHLLQFWDTLNEEQRHELGQALKNLDLEHVQRMYHQTNDRSAQNAVQEAIDKLMQPVPENSYGGVNRNTPEELAQFEQTGLEAISRDEVAVILLAGGQGTRLGVKYPKGMYDVGLPSHKTLYQIQAERIVRLQDLSEHACGRRGTIKWYIMTSEHTRHTTQDFFAAHNYFGLRADSVVLFEQEMLPCFDFEGRIILESPGKIAAAPGGNGGLYRALLEGNVLDDLLARNIKYVHVFGVDNILVKVADPVFVGYCINRDVECGNKVVEKSSPDEPVGVVCLVNNVWQVVEYSEITPETARKTFPNGHLMFNAGNIANHFFTVDFLKRVCTELEPNLKYHIAKKKISYVDSQGNLVAPTKPNGIKMEKFVFDVFQFARRFAVWEVIRKDEFAPLKNADTAAEDTPTTARRSIYDLHRRYIEKAGGSFVDAKDHLVNGERVEIVCEISPRVSYAGEGLKDLVEGKHFESPVVLNSVHELQPFSTTKI</sequence>
<keyword evidence="8" id="KW-1185">Reference proteome</keyword>
<evidence type="ECO:0000256" key="2">
    <source>
        <dbReference type="ARBA" id="ARBA00010401"/>
    </source>
</evidence>
<evidence type="ECO:0000256" key="6">
    <source>
        <dbReference type="ARBA" id="ARBA00048493"/>
    </source>
</evidence>
<dbReference type="STRING" id="947166.A0A1D1UDZ5"/>
<comment type="similarity">
    <text evidence="2">Belongs to the UDPGP type 1 family.</text>
</comment>
<reference evidence="7 8" key="1">
    <citation type="journal article" date="2016" name="Nat. Commun.">
        <title>Extremotolerant tardigrade genome and improved radiotolerance of human cultured cells by tardigrade-unique protein.</title>
        <authorList>
            <person name="Hashimoto T."/>
            <person name="Horikawa D.D."/>
            <person name="Saito Y."/>
            <person name="Kuwahara H."/>
            <person name="Kozuka-Hata H."/>
            <person name="Shin-I T."/>
            <person name="Minakuchi Y."/>
            <person name="Ohishi K."/>
            <person name="Motoyama A."/>
            <person name="Aizu T."/>
            <person name="Enomoto A."/>
            <person name="Kondo K."/>
            <person name="Tanaka S."/>
            <person name="Hara Y."/>
            <person name="Koshikawa S."/>
            <person name="Sagara H."/>
            <person name="Miura T."/>
            <person name="Yokobori S."/>
            <person name="Miyagawa K."/>
            <person name="Suzuki Y."/>
            <person name="Kubo T."/>
            <person name="Oyama M."/>
            <person name="Kohara Y."/>
            <person name="Fujiyama A."/>
            <person name="Arakawa K."/>
            <person name="Katayama T."/>
            <person name="Toyoda A."/>
            <person name="Kunieda T."/>
        </authorList>
    </citation>
    <scope>NUCLEOTIDE SEQUENCE [LARGE SCALE GENOMIC DNA]</scope>
    <source>
        <strain evidence="7 8">YOKOZUNA-1</strain>
    </source>
</reference>
<dbReference type="GO" id="GO:0006048">
    <property type="term" value="P:UDP-N-acetylglucosamine biosynthetic process"/>
    <property type="evidence" value="ECO:0007669"/>
    <property type="project" value="TreeGrafter"/>
</dbReference>
<dbReference type="FunFam" id="3.90.550.10:FF:000075">
    <property type="entry name" value="Probable UDP-N-acetylglucosamine pyrophosphorylase"/>
    <property type="match status" value="1"/>
</dbReference>
<dbReference type="InterPro" id="IPR002618">
    <property type="entry name" value="UDPGP_fam"/>
</dbReference>
<comment type="catalytic activity">
    <reaction evidence="6">
        <text>N-acetyl-alpha-D-glucosamine 1-phosphate + UTP + H(+) = UDP-N-acetyl-alpha-D-glucosamine + diphosphate</text>
        <dbReference type="Rhea" id="RHEA:13509"/>
        <dbReference type="ChEBI" id="CHEBI:15378"/>
        <dbReference type="ChEBI" id="CHEBI:33019"/>
        <dbReference type="ChEBI" id="CHEBI:46398"/>
        <dbReference type="ChEBI" id="CHEBI:57705"/>
        <dbReference type="ChEBI" id="CHEBI:57776"/>
        <dbReference type="EC" id="2.7.7.23"/>
    </reaction>
</comment>
<dbReference type="EMBL" id="BDGG01000001">
    <property type="protein sequence ID" value="GAU88009.1"/>
    <property type="molecule type" value="Genomic_DNA"/>
</dbReference>
<proteinExistence type="inferred from homology"/>
<organism evidence="7 8">
    <name type="scientific">Ramazzottius varieornatus</name>
    <name type="common">Water bear</name>
    <name type="synonym">Tardigrade</name>
    <dbReference type="NCBI Taxonomy" id="947166"/>
    <lineage>
        <taxon>Eukaryota</taxon>
        <taxon>Metazoa</taxon>
        <taxon>Ecdysozoa</taxon>
        <taxon>Tardigrada</taxon>
        <taxon>Eutardigrada</taxon>
        <taxon>Parachela</taxon>
        <taxon>Hypsibioidea</taxon>
        <taxon>Ramazzottiidae</taxon>
        <taxon>Ramazzottius</taxon>
    </lineage>
</organism>
<dbReference type="Proteomes" id="UP000186922">
    <property type="component" value="Unassembled WGS sequence"/>
</dbReference>
<dbReference type="Pfam" id="PF01704">
    <property type="entry name" value="UDPGP"/>
    <property type="match status" value="1"/>
</dbReference>
<gene>
    <name evidence="7" type="primary">RvY_00782-1</name>
    <name evidence="7" type="synonym">RvY_00782.1</name>
    <name evidence="7" type="ORF">RvY_00782</name>
</gene>
<accession>A0A1D1UDZ5</accession>
<comment type="pathway">
    <text evidence="1">Nucleotide-sugar biosynthesis; UDP-N-acetyl-alpha-D-glucosamine biosynthesis; UDP-N-acetyl-alpha-D-glucosamine from N-acetyl-alpha-D-glucosamine 1-phosphate: step 1/1.</text>
</comment>
<name>A0A1D1UDZ5_RAMVA</name>